<reference evidence="3 4" key="1">
    <citation type="submission" date="2019-02" db="EMBL/GenBank/DDBJ databases">
        <title>Genomic Encyclopedia of Type Strains, Phase IV (KMG-IV): sequencing the most valuable type-strain genomes for metagenomic binning, comparative biology and taxonomic classification.</title>
        <authorList>
            <person name="Goeker M."/>
        </authorList>
    </citation>
    <scope>NUCLEOTIDE SEQUENCE [LARGE SCALE GENOMIC DNA]</scope>
    <source>
        <strain evidence="3 4">K24</strain>
    </source>
</reference>
<dbReference type="Proteomes" id="UP000292445">
    <property type="component" value="Unassembled WGS sequence"/>
</dbReference>
<dbReference type="PANTHER" id="PTHR42928:SF5">
    <property type="entry name" value="BLR1237 PROTEIN"/>
    <property type="match status" value="1"/>
</dbReference>
<dbReference type="PANTHER" id="PTHR42928">
    <property type="entry name" value="TRICARBOXYLATE-BINDING PROTEIN"/>
    <property type="match status" value="1"/>
</dbReference>
<dbReference type="EMBL" id="SGXC01000002">
    <property type="protein sequence ID" value="RZS80755.1"/>
    <property type="molecule type" value="Genomic_DNA"/>
</dbReference>
<keyword evidence="2" id="KW-0732">Signal</keyword>
<dbReference type="CDD" id="cd07012">
    <property type="entry name" value="PBP2_Bug_TTT"/>
    <property type="match status" value="1"/>
</dbReference>
<accession>A0A4Q7NCR9</accession>
<dbReference type="SUPFAM" id="SSF53850">
    <property type="entry name" value="Periplasmic binding protein-like II"/>
    <property type="match status" value="1"/>
</dbReference>
<organism evidence="3 4">
    <name type="scientific">Pigmentiphaga kullae</name>
    <dbReference type="NCBI Taxonomy" id="151784"/>
    <lineage>
        <taxon>Bacteria</taxon>
        <taxon>Pseudomonadati</taxon>
        <taxon>Pseudomonadota</taxon>
        <taxon>Betaproteobacteria</taxon>
        <taxon>Burkholderiales</taxon>
        <taxon>Alcaligenaceae</taxon>
        <taxon>Pigmentiphaga</taxon>
    </lineage>
</organism>
<gene>
    <name evidence="3" type="ORF">EV675_3367</name>
</gene>
<dbReference type="PIRSF" id="PIRSF017082">
    <property type="entry name" value="YflP"/>
    <property type="match status" value="1"/>
</dbReference>
<comment type="caution">
    <text evidence="3">The sequence shown here is derived from an EMBL/GenBank/DDBJ whole genome shotgun (WGS) entry which is preliminary data.</text>
</comment>
<feature type="signal peptide" evidence="2">
    <location>
        <begin position="1"/>
        <end position="35"/>
    </location>
</feature>
<dbReference type="InterPro" id="IPR042100">
    <property type="entry name" value="Bug_dom1"/>
</dbReference>
<dbReference type="AlphaFoldDB" id="A0A4Q7NCR9"/>
<name>A0A4Q7NCR9_9BURK</name>
<protein>
    <submittedName>
        <fullName evidence="3">Tripartite-type tricarboxylate transporter receptor subunit TctC</fullName>
    </submittedName>
</protein>
<evidence type="ECO:0000256" key="1">
    <source>
        <dbReference type="ARBA" id="ARBA00006987"/>
    </source>
</evidence>
<evidence type="ECO:0000313" key="4">
    <source>
        <dbReference type="Proteomes" id="UP000292445"/>
    </source>
</evidence>
<feature type="chain" id="PRO_5020633025" evidence="2">
    <location>
        <begin position="36"/>
        <end position="331"/>
    </location>
</feature>
<dbReference type="Pfam" id="PF03401">
    <property type="entry name" value="TctC"/>
    <property type="match status" value="1"/>
</dbReference>
<keyword evidence="3" id="KW-0675">Receptor</keyword>
<comment type="similarity">
    <text evidence="1">Belongs to the UPF0065 (bug) family.</text>
</comment>
<keyword evidence="4" id="KW-1185">Reference proteome</keyword>
<dbReference type="Gene3D" id="3.40.190.10">
    <property type="entry name" value="Periplasmic binding protein-like II"/>
    <property type="match status" value="1"/>
</dbReference>
<proteinExistence type="inferred from homology"/>
<dbReference type="Gene3D" id="3.40.190.150">
    <property type="entry name" value="Bordetella uptake gene, domain 1"/>
    <property type="match status" value="1"/>
</dbReference>
<evidence type="ECO:0000256" key="2">
    <source>
        <dbReference type="SAM" id="SignalP"/>
    </source>
</evidence>
<sequence>MPPPSFSTHRTASMKTALRFLAIAFALAGARAAHAAYPDRPITMIVPFSAGAGTDLTARTVAQCMEGQIKGASIVVTNRPGASGDIGLSALATAAPDGYTLGIVNTPGVVSIPIERQTRYTVASFDFLGAVADAPGTISVHADSGIQTIQDLVRAAKAKPGAITVGTQGVGSAGHIALLLLEQSAGIELTPVPFQGAAPARTALLGKVIDTTMANVDEAVSFRNGSPWRVLGVMSDARSSVAAELPTFKEAGYDIVAGSMRGFAGPKGMPREVVKTLSDAIRTCAADPVFLDRAQKSFLPVRYLPPQEYLSSLRRLDASLRELWKTKPWNQ</sequence>
<evidence type="ECO:0000313" key="3">
    <source>
        <dbReference type="EMBL" id="RZS80755.1"/>
    </source>
</evidence>
<dbReference type="InterPro" id="IPR005064">
    <property type="entry name" value="BUG"/>
</dbReference>